<proteinExistence type="predicted"/>
<sequence>MGAGSSGGQQSTLHNCPQPGKWAISVWDGADGTDTGQALATCGAGKVDFAYYIDPDTQDWLRYFVRRTGISDLLTLDDMQGLITHGTMSAPPPTATATPVGPVADS</sequence>
<organism evidence="2">
    <name type="scientific">marine sediment metagenome</name>
    <dbReference type="NCBI Taxonomy" id="412755"/>
    <lineage>
        <taxon>unclassified sequences</taxon>
        <taxon>metagenomes</taxon>
        <taxon>ecological metagenomes</taxon>
    </lineage>
</organism>
<comment type="caution">
    <text evidence="2">The sequence shown here is derived from an EMBL/GenBank/DDBJ whole genome shotgun (WGS) entry which is preliminary data.</text>
</comment>
<name>X0UQH4_9ZZZZ</name>
<feature type="non-terminal residue" evidence="2">
    <location>
        <position position="106"/>
    </location>
</feature>
<reference evidence="2" key="1">
    <citation type="journal article" date="2014" name="Front. Microbiol.">
        <title>High frequency of phylogenetically diverse reductive dehalogenase-homologous genes in deep subseafloor sedimentary metagenomes.</title>
        <authorList>
            <person name="Kawai M."/>
            <person name="Futagami T."/>
            <person name="Toyoda A."/>
            <person name="Takaki Y."/>
            <person name="Nishi S."/>
            <person name="Hori S."/>
            <person name="Arai W."/>
            <person name="Tsubouchi T."/>
            <person name="Morono Y."/>
            <person name="Uchiyama I."/>
            <person name="Ito T."/>
            <person name="Fujiyama A."/>
            <person name="Inagaki F."/>
            <person name="Takami H."/>
        </authorList>
    </citation>
    <scope>NUCLEOTIDE SEQUENCE</scope>
    <source>
        <strain evidence="2">Expedition CK06-06</strain>
    </source>
</reference>
<gene>
    <name evidence="2" type="ORF">S01H1_39856</name>
</gene>
<dbReference type="EMBL" id="BARS01025195">
    <property type="protein sequence ID" value="GAG01482.1"/>
    <property type="molecule type" value="Genomic_DNA"/>
</dbReference>
<dbReference type="AlphaFoldDB" id="X0UQH4"/>
<feature type="region of interest" description="Disordered" evidence="1">
    <location>
        <begin position="85"/>
        <end position="106"/>
    </location>
</feature>
<evidence type="ECO:0000256" key="1">
    <source>
        <dbReference type="SAM" id="MobiDB-lite"/>
    </source>
</evidence>
<accession>X0UQH4</accession>
<protein>
    <submittedName>
        <fullName evidence="2">Uncharacterized protein</fullName>
    </submittedName>
</protein>
<evidence type="ECO:0000313" key="2">
    <source>
        <dbReference type="EMBL" id="GAG01482.1"/>
    </source>
</evidence>